<evidence type="ECO:0000313" key="7">
    <source>
        <dbReference type="Proteomes" id="UP000248745"/>
    </source>
</evidence>
<dbReference type="Gene3D" id="3.60.15.10">
    <property type="entry name" value="Ribonuclease Z/Hydroxyacylglutathione hydrolase-like"/>
    <property type="match status" value="1"/>
</dbReference>
<dbReference type="InterPro" id="IPR051013">
    <property type="entry name" value="MBL_superfamily_lactonases"/>
</dbReference>
<dbReference type="EMBL" id="QKTW01000017">
    <property type="protein sequence ID" value="PZF72653.1"/>
    <property type="molecule type" value="Genomic_DNA"/>
</dbReference>
<comment type="similarity">
    <text evidence="1">Belongs to the metallo-beta-lactamase superfamily.</text>
</comment>
<dbReference type="Proteomes" id="UP000248745">
    <property type="component" value="Unassembled WGS sequence"/>
</dbReference>
<evidence type="ECO:0000256" key="2">
    <source>
        <dbReference type="ARBA" id="ARBA00022723"/>
    </source>
</evidence>
<dbReference type="PANTHER" id="PTHR42978">
    <property type="entry name" value="QUORUM-QUENCHING LACTONASE YTNP-RELATED-RELATED"/>
    <property type="match status" value="1"/>
</dbReference>
<reference evidence="6 7" key="1">
    <citation type="submission" date="2018-06" db="EMBL/GenBank/DDBJ databases">
        <title>Mucibacter soli gen. nov., sp. nov., a new member of the family Chitinophagaceae producing mucin.</title>
        <authorList>
            <person name="Kim M.-K."/>
            <person name="Park S."/>
            <person name="Kim T.-S."/>
            <person name="Joung Y."/>
            <person name="Han J.-H."/>
            <person name="Kim S.B."/>
        </authorList>
    </citation>
    <scope>NUCLEOTIDE SEQUENCE [LARGE SCALE GENOMIC DNA]</scope>
    <source>
        <strain evidence="6 7">R1-15</strain>
    </source>
</reference>
<gene>
    <name evidence="6" type="ORF">DN068_12365</name>
</gene>
<keyword evidence="2" id="KW-0479">Metal-binding</keyword>
<dbReference type="OrthoDB" id="9802897at2"/>
<accession>A0A2W2BXS2</accession>
<evidence type="ECO:0000259" key="5">
    <source>
        <dbReference type="SMART" id="SM00849"/>
    </source>
</evidence>
<dbReference type="SUPFAM" id="SSF56281">
    <property type="entry name" value="Metallo-hydrolase/oxidoreductase"/>
    <property type="match status" value="1"/>
</dbReference>
<keyword evidence="4" id="KW-0862">Zinc</keyword>
<dbReference type="AlphaFoldDB" id="A0A2W2BXS2"/>
<evidence type="ECO:0000313" key="6">
    <source>
        <dbReference type="EMBL" id="PZF72653.1"/>
    </source>
</evidence>
<dbReference type="GO" id="GO:0046872">
    <property type="term" value="F:metal ion binding"/>
    <property type="evidence" value="ECO:0007669"/>
    <property type="project" value="UniProtKB-KW"/>
</dbReference>
<dbReference type="SMART" id="SM00849">
    <property type="entry name" value="Lactamase_B"/>
    <property type="match status" value="1"/>
</dbReference>
<keyword evidence="3 6" id="KW-0378">Hydrolase</keyword>
<organism evidence="6 7">
    <name type="scientific">Taibaiella soli</name>
    <dbReference type="NCBI Taxonomy" id="1649169"/>
    <lineage>
        <taxon>Bacteria</taxon>
        <taxon>Pseudomonadati</taxon>
        <taxon>Bacteroidota</taxon>
        <taxon>Chitinophagia</taxon>
        <taxon>Chitinophagales</taxon>
        <taxon>Chitinophagaceae</taxon>
        <taxon>Taibaiella</taxon>
    </lineage>
</organism>
<dbReference type="InterPro" id="IPR036866">
    <property type="entry name" value="RibonucZ/Hydroxyglut_hydro"/>
</dbReference>
<evidence type="ECO:0000256" key="1">
    <source>
        <dbReference type="ARBA" id="ARBA00007749"/>
    </source>
</evidence>
<dbReference type="Pfam" id="PF00753">
    <property type="entry name" value="Lactamase_B"/>
    <property type="match status" value="1"/>
</dbReference>
<comment type="caution">
    <text evidence="6">The sequence shown here is derived from an EMBL/GenBank/DDBJ whole genome shotgun (WGS) entry which is preliminary data.</text>
</comment>
<keyword evidence="7" id="KW-1185">Reference proteome</keyword>
<dbReference type="RefSeq" id="WP_110999244.1">
    <property type="nucleotide sequence ID" value="NZ_QKTW01000017.1"/>
</dbReference>
<protein>
    <submittedName>
        <fullName evidence="6">MBL fold metallo-hydrolase</fullName>
    </submittedName>
</protein>
<name>A0A2W2BXS2_9BACT</name>
<proteinExistence type="inferred from homology"/>
<dbReference type="GO" id="GO:0016787">
    <property type="term" value="F:hydrolase activity"/>
    <property type="evidence" value="ECO:0007669"/>
    <property type="project" value="UniProtKB-KW"/>
</dbReference>
<evidence type="ECO:0000256" key="4">
    <source>
        <dbReference type="ARBA" id="ARBA00022833"/>
    </source>
</evidence>
<feature type="domain" description="Metallo-beta-lactamase" evidence="5">
    <location>
        <begin position="34"/>
        <end position="231"/>
    </location>
</feature>
<evidence type="ECO:0000256" key="3">
    <source>
        <dbReference type="ARBA" id="ARBA00022801"/>
    </source>
</evidence>
<dbReference type="InterPro" id="IPR001279">
    <property type="entry name" value="Metallo-B-lactamas"/>
</dbReference>
<sequence>MRIIPLKEGNFLVSKTKEFSVLEDNDESEGIRMAVQPFLVMTNDENILLDAGVGWLENGHLKLFDNLKEAHVSPESISKVLLSHLHKDHINGLVIDDENGLRLAFPQSKIYIQRREYEYALTKTDSPSFDFVRLNFLINYADIVWMDANEGAITPEINYVVTGGHTPFHQVFRIQSEGKIIFYGADNLPQSRYFDMHVAYKTDYDGKKAMQWRIQWEAQAKAEHWQILLYHDLSEPVIQF</sequence>